<evidence type="ECO:0000259" key="2">
    <source>
        <dbReference type="PROSITE" id="PS51229"/>
    </source>
</evidence>
<accession>G0UX94</accession>
<dbReference type="InterPro" id="IPR042460">
    <property type="entry name" value="DCN1-like_PONY"/>
</dbReference>
<dbReference type="PANTHER" id="PTHR12281">
    <property type="entry name" value="RP42 RELATED"/>
    <property type="match status" value="1"/>
</dbReference>
<organism evidence="3">
    <name type="scientific">Trypanosoma congolense (strain IL3000)</name>
    <dbReference type="NCBI Taxonomy" id="1068625"/>
    <lineage>
        <taxon>Eukaryota</taxon>
        <taxon>Discoba</taxon>
        <taxon>Euglenozoa</taxon>
        <taxon>Kinetoplastea</taxon>
        <taxon>Metakinetoplastina</taxon>
        <taxon>Trypanosomatida</taxon>
        <taxon>Trypanosomatidae</taxon>
        <taxon>Trypanosoma</taxon>
        <taxon>Nannomonas</taxon>
    </lineage>
</organism>
<dbReference type="GO" id="GO:0005886">
    <property type="term" value="C:plasma membrane"/>
    <property type="evidence" value="ECO:0007669"/>
    <property type="project" value="UniProtKB-ARBA"/>
</dbReference>
<feature type="domain" description="DCUN1" evidence="2">
    <location>
        <begin position="7"/>
        <end position="236"/>
    </location>
</feature>
<dbReference type="FunFam" id="1.10.238.200:FF:000003">
    <property type="entry name" value="DCN1-like protein 3"/>
    <property type="match status" value="1"/>
</dbReference>
<dbReference type="PROSITE" id="PS51229">
    <property type="entry name" value="DCUN1"/>
    <property type="match status" value="1"/>
</dbReference>
<dbReference type="AlphaFoldDB" id="G0UX94"/>
<evidence type="ECO:0000313" key="3">
    <source>
        <dbReference type="EMBL" id="CCC94011.1"/>
    </source>
</evidence>
<dbReference type="InterPro" id="IPR005176">
    <property type="entry name" value="PONY_dom"/>
</dbReference>
<dbReference type="VEuPathDB" id="TriTrypDB:TcIL3000_10_7860"/>
<dbReference type="GO" id="GO:0045116">
    <property type="term" value="P:protein neddylation"/>
    <property type="evidence" value="ECO:0007669"/>
    <property type="project" value="TreeGrafter"/>
</dbReference>
<gene>
    <name evidence="3" type="ORF">TCIL3000_10_7860</name>
</gene>
<dbReference type="PANTHER" id="PTHR12281:SF31">
    <property type="entry name" value="DCN1-LIKE PROTEIN 3"/>
    <property type="match status" value="1"/>
</dbReference>
<dbReference type="Gene3D" id="1.10.238.200">
    <property type="entry name" value="Cullin, PONY binding domain"/>
    <property type="match status" value="1"/>
</dbReference>
<dbReference type="InterPro" id="IPR014764">
    <property type="entry name" value="DCN-prot"/>
</dbReference>
<sequence>MLSDPPRQHAQLGELFDIIAGKLEGPTHPVVDILSLAHLDTLAKALGLSLNDTSMYRLAWTWGCETPLSISRNEFLNGMSKVLSEVGSSPKGVGSVASDLKSPMLRFKPWLEKLRNHIDNIDSVLRTDRKMFRKFYRFIFKWVQSPETMTRNGSELGMNIKTAVELWHMLFPSYWPFEHLEQWVTFCTTEKLFAREVISRDLWEQLLEFTQITDYSAYNVCDAWPSAIDDFVEHVRSKG</sequence>
<reference evidence="3" key="1">
    <citation type="journal article" date="2012" name="Proc. Natl. Acad. Sci. U.S.A.">
        <title>Antigenic diversity is generated by distinct evolutionary mechanisms in African trypanosome species.</title>
        <authorList>
            <person name="Jackson A.P."/>
            <person name="Berry A."/>
            <person name="Aslett M."/>
            <person name="Allison H.C."/>
            <person name="Burton P."/>
            <person name="Vavrova-Anderson J."/>
            <person name="Brown R."/>
            <person name="Browne H."/>
            <person name="Corton N."/>
            <person name="Hauser H."/>
            <person name="Gamble J."/>
            <person name="Gilderthorp R."/>
            <person name="Marcello L."/>
            <person name="McQuillan J."/>
            <person name="Otto T.D."/>
            <person name="Quail M.A."/>
            <person name="Sanders M.J."/>
            <person name="van Tonder A."/>
            <person name="Ginger M.L."/>
            <person name="Field M.C."/>
            <person name="Barry J.D."/>
            <person name="Hertz-Fowler C."/>
            <person name="Berriman M."/>
        </authorList>
    </citation>
    <scope>NUCLEOTIDE SEQUENCE</scope>
    <source>
        <strain evidence="3">IL3000</strain>
    </source>
</reference>
<name>G0UX94_TRYCI</name>
<comment type="function">
    <text evidence="1">Neddylation of cullins play an essential role in the regulation of SCF-type complexes activity.</text>
</comment>
<evidence type="ECO:0000256" key="1">
    <source>
        <dbReference type="RuleBase" id="RU410713"/>
    </source>
</evidence>
<dbReference type="GO" id="GO:0097602">
    <property type="term" value="F:cullin family protein binding"/>
    <property type="evidence" value="ECO:0007669"/>
    <property type="project" value="TreeGrafter"/>
</dbReference>
<dbReference type="Gene3D" id="1.10.238.10">
    <property type="entry name" value="EF-hand"/>
    <property type="match status" value="1"/>
</dbReference>
<dbReference type="Pfam" id="PF03556">
    <property type="entry name" value="Cullin_binding"/>
    <property type="match status" value="1"/>
</dbReference>
<dbReference type="GO" id="GO:0032182">
    <property type="term" value="F:ubiquitin-like protein binding"/>
    <property type="evidence" value="ECO:0007669"/>
    <property type="project" value="TreeGrafter"/>
</dbReference>
<dbReference type="GO" id="GO:0031624">
    <property type="term" value="F:ubiquitin conjugating enzyme binding"/>
    <property type="evidence" value="ECO:0007669"/>
    <property type="project" value="TreeGrafter"/>
</dbReference>
<protein>
    <recommendedName>
        <fullName evidence="1">Defective in cullin neddylation protein</fullName>
    </recommendedName>
</protein>
<dbReference type="GO" id="GO:0000151">
    <property type="term" value="C:ubiquitin ligase complex"/>
    <property type="evidence" value="ECO:0007669"/>
    <property type="project" value="TreeGrafter"/>
</dbReference>
<proteinExistence type="predicted"/>
<dbReference type="EMBL" id="HE575323">
    <property type="protein sequence ID" value="CCC94011.1"/>
    <property type="molecule type" value="Genomic_DNA"/>
</dbReference>